<protein>
    <submittedName>
        <fullName evidence="1">Uncharacterized protein</fullName>
    </submittedName>
</protein>
<evidence type="ECO:0000313" key="2">
    <source>
        <dbReference type="Proteomes" id="UP000031443"/>
    </source>
</evidence>
<proteinExistence type="predicted"/>
<gene>
    <name evidence="1" type="ORF">UY3_15295</name>
</gene>
<reference evidence="2" key="1">
    <citation type="journal article" date="2013" name="Nat. Genet.">
        <title>The draft genomes of soft-shell turtle and green sea turtle yield insights into the development and evolution of the turtle-specific body plan.</title>
        <authorList>
            <person name="Wang Z."/>
            <person name="Pascual-Anaya J."/>
            <person name="Zadissa A."/>
            <person name="Li W."/>
            <person name="Niimura Y."/>
            <person name="Huang Z."/>
            <person name="Li C."/>
            <person name="White S."/>
            <person name="Xiong Z."/>
            <person name="Fang D."/>
            <person name="Wang B."/>
            <person name="Ming Y."/>
            <person name="Chen Y."/>
            <person name="Zheng Y."/>
            <person name="Kuraku S."/>
            <person name="Pignatelli M."/>
            <person name="Herrero J."/>
            <person name="Beal K."/>
            <person name="Nozawa M."/>
            <person name="Li Q."/>
            <person name="Wang J."/>
            <person name="Zhang H."/>
            <person name="Yu L."/>
            <person name="Shigenobu S."/>
            <person name="Wang J."/>
            <person name="Liu J."/>
            <person name="Flicek P."/>
            <person name="Searle S."/>
            <person name="Wang J."/>
            <person name="Kuratani S."/>
            <person name="Yin Y."/>
            <person name="Aken B."/>
            <person name="Zhang G."/>
            <person name="Irie N."/>
        </authorList>
    </citation>
    <scope>NUCLEOTIDE SEQUENCE [LARGE SCALE GENOMIC DNA]</scope>
</reference>
<keyword evidence="2" id="KW-1185">Reference proteome</keyword>
<name>M7BH85_CHEMY</name>
<evidence type="ECO:0000313" key="1">
    <source>
        <dbReference type="EMBL" id="EMP27607.1"/>
    </source>
</evidence>
<sequence>MKFLDLCMRAKCKQCNKEMQGLVAQMKHHEKCFVSGGSCVENDERNTSEHAASSAFSVTTLAVTSSGTTMPVAIKSAFKSNGFVMETVMM</sequence>
<dbReference type="EMBL" id="KB568670">
    <property type="protein sequence ID" value="EMP27607.1"/>
    <property type="molecule type" value="Genomic_DNA"/>
</dbReference>
<accession>M7BH85</accession>
<organism evidence="1 2">
    <name type="scientific">Chelonia mydas</name>
    <name type="common">Green sea-turtle</name>
    <name type="synonym">Chelonia agassizi</name>
    <dbReference type="NCBI Taxonomy" id="8469"/>
    <lineage>
        <taxon>Eukaryota</taxon>
        <taxon>Metazoa</taxon>
        <taxon>Chordata</taxon>
        <taxon>Craniata</taxon>
        <taxon>Vertebrata</taxon>
        <taxon>Euteleostomi</taxon>
        <taxon>Archelosauria</taxon>
        <taxon>Testudinata</taxon>
        <taxon>Testudines</taxon>
        <taxon>Cryptodira</taxon>
        <taxon>Durocryptodira</taxon>
        <taxon>Americhelydia</taxon>
        <taxon>Chelonioidea</taxon>
        <taxon>Cheloniidae</taxon>
        <taxon>Chelonia</taxon>
    </lineage>
</organism>
<dbReference type="AlphaFoldDB" id="M7BH85"/>
<dbReference type="Proteomes" id="UP000031443">
    <property type="component" value="Unassembled WGS sequence"/>
</dbReference>